<proteinExistence type="predicted"/>
<evidence type="ECO:0000313" key="1">
    <source>
        <dbReference type="EMBL" id="VDO88324.1"/>
    </source>
</evidence>
<name>A0A183FTG7_HELPZ</name>
<reference evidence="3" key="2">
    <citation type="submission" date="2019-09" db="UniProtKB">
        <authorList>
            <consortium name="WormBaseParasite"/>
        </authorList>
    </citation>
    <scope>IDENTIFICATION</scope>
</reference>
<gene>
    <name evidence="1" type="ORF">HPBE_LOCUS11359</name>
</gene>
<reference evidence="1 2" key="1">
    <citation type="submission" date="2018-11" db="EMBL/GenBank/DDBJ databases">
        <authorList>
            <consortium name="Pathogen Informatics"/>
        </authorList>
    </citation>
    <scope>NUCLEOTIDE SEQUENCE [LARGE SCALE GENOMIC DNA]</scope>
</reference>
<accession>A0A3P7ZVR1</accession>
<dbReference type="AlphaFoldDB" id="A0A183FTG7"/>
<dbReference type="EMBL" id="UZAH01027073">
    <property type="protein sequence ID" value="VDO88324.1"/>
    <property type="molecule type" value="Genomic_DNA"/>
</dbReference>
<accession>A0A183FTG7</accession>
<keyword evidence="2" id="KW-1185">Reference proteome</keyword>
<protein>
    <submittedName>
        <fullName evidence="3">TF-B3 domain-containing protein</fullName>
    </submittedName>
</protein>
<organism evidence="2 3">
    <name type="scientific">Heligmosomoides polygyrus</name>
    <name type="common">Parasitic roundworm</name>
    <dbReference type="NCBI Taxonomy" id="6339"/>
    <lineage>
        <taxon>Eukaryota</taxon>
        <taxon>Metazoa</taxon>
        <taxon>Ecdysozoa</taxon>
        <taxon>Nematoda</taxon>
        <taxon>Chromadorea</taxon>
        <taxon>Rhabditida</taxon>
        <taxon>Rhabditina</taxon>
        <taxon>Rhabditomorpha</taxon>
        <taxon>Strongyloidea</taxon>
        <taxon>Heligmosomidae</taxon>
        <taxon>Heligmosomoides</taxon>
    </lineage>
</organism>
<sequence length="69" mass="7593">MVRLRFSGPDKVRETGKSWRTFMEGMGAQEYGGQGLMNSRPVVVPPAVFVLHLSGLLIDIRVETTATSN</sequence>
<evidence type="ECO:0000313" key="2">
    <source>
        <dbReference type="Proteomes" id="UP000050761"/>
    </source>
</evidence>
<evidence type="ECO:0000313" key="3">
    <source>
        <dbReference type="WBParaSite" id="HPBE_0001136201-mRNA-1"/>
    </source>
</evidence>
<dbReference type="Proteomes" id="UP000050761">
    <property type="component" value="Unassembled WGS sequence"/>
</dbReference>
<dbReference type="WBParaSite" id="HPBE_0001136201-mRNA-1">
    <property type="protein sequence ID" value="HPBE_0001136201-mRNA-1"/>
    <property type="gene ID" value="HPBE_0001136201"/>
</dbReference>